<evidence type="ECO:0000313" key="6">
    <source>
        <dbReference type="Proteomes" id="UP001479436"/>
    </source>
</evidence>
<comment type="caution">
    <text evidence="5">The sequence shown here is derived from an EMBL/GenBank/DDBJ whole genome shotgun (WGS) entry which is preliminary data.</text>
</comment>
<sequence length="1144" mass="132265">MSEVLFLMIQQLDSHLREIGRFNYFDMDASNVREKCPTIELFLTICELFMDRIERSASSGSRPDHEKLHSFLNDWIDRLEFEISLVVGQMNLSRNNLASDLSNWRSRTMLRYLWLKGNAANQRNEVKEAIKFYHQSLVWAKSARNVNLTNCLKNHSINYANIYAKVQHLEWQQYVMESDQMFAEKNYPGVIERLGPVILDEYQKENAGKTRASASRRKSVKELKFKSKDALKNRLKSLNMLMKAYEATENIEKAWQCGALIFQEGLITLVCKGDEDQDTDSLAMFAKGIRTLNSLLSQKKYIDCLLNMKPADLNKFFPMVLFAIRIALWIMGRYEEPTEEHDDDDVLKAVIVNTWVLFYYVVDCIRQKKSVEKKQTKRTNRASQRRRSKRGDSEGIEDEDMADFLSFVHEELGACRLCGKGDGVFLELCLQVFSSMPSPSYHEEESQCFYCLYKIRSGVETEYLLNDHNCQPSELDQKGATRVFKLISTYVADKTQRGTQVKPDMKITLDRICDFFSKSEIINNDAYISLNSDLIHQHFTANINLVQAIDFSPFSPMPALVTPAITSTEQYGLLASLFFQQGKVMYLQVKSRSKVLQAKPIEDWKIPIQCFLRDISINPTNIETWFMLAKSYTELANDQLMLNAMELKALRPQIVENQKKGFLSFSNSIKLCKRDTTSKFPEIAKLWSDFGYHTYSMTVSPMNRESFKSVPTQIVVDVEDEPDSTDFTCEPAANQLFKFIAYCFLQAMRFDSSNWRYPYMIGKCCEKLGRKPEEIVRYYSIAQKLLPKRSGKDGQERIFEPRYKAIAYIAKSFQKNRIEPIQTESLLEMMPCDKEKAGDDSQSDHNSTSGGENEAQVSLAIKRLDSELGKIRVMDKRKWQHKPIYRQAWIFYHFFHDLNKAKGEMLTLFNIKSSSKPLANFFKTEFERPGKHFAYIQSYLMFFVKILEESKDVENLRLLYQKLKKSENAVLQHENVLKNTLQAYLNVLQSCVQLTREYILENIQRTDFEDRTKAMESAILERPSKPEAYLVLQSLCELKRCRDPVPEEFNISLLITRSYNVLLSDYELSLGTSCTSIETPELIDISVVQEKDILQKATHFTRSNSSKITVEEQVDSDAGSNKVHNEPDSDPTPMDVLATPTPDP</sequence>
<organism evidence="5 6">
    <name type="scientific">Basidiobolus ranarum</name>
    <dbReference type="NCBI Taxonomy" id="34480"/>
    <lineage>
        <taxon>Eukaryota</taxon>
        <taxon>Fungi</taxon>
        <taxon>Fungi incertae sedis</taxon>
        <taxon>Zoopagomycota</taxon>
        <taxon>Entomophthoromycotina</taxon>
        <taxon>Basidiobolomycetes</taxon>
        <taxon>Basidiobolales</taxon>
        <taxon>Basidiobolaceae</taxon>
        <taxon>Basidiobolus</taxon>
    </lineage>
</organism>
<dbReference type="PANTHER" id="PTHR15502:SF7">
    <property type="entry name" value="CALCINEURIN-BINDING PROTEIN CABIN-1"/>
    <property type="match status" value="1"/>
</dbReference>
<name>A0ABR2WH54_9FUNG</name>
<dbReference type="InterPro" id="IPR033053">
    <property type="entry name" value="Hir3/CABIN1"/>
</dbReference>
<proteinExistence type="inferred from homology"/>
<evidence type="ECO:0000256" key="4">
    <source>
        <dbReference type="SAM" id="MobiDB-lite"/>
    </source>
</evidence>
<keyword evidence="6" id="KW-1185">Reference proteome</keyword>
<dbReference type="EMBL" id="JASJQH010001753">
    <property type="protein sequence ID" value="KAK9760847.1"/>
    <property type="molecule type" value="Genomic_DNA"/>
</dbReference>
<accession>A0ABR2WH54</accession>
<dbReference type="InterPro" id="IPR011990">
    <property type="entry name" value="TPR-like_helical_dom_sf"/>
</dbReference>
<feature type="compositionally biased region" description="Basic and acidic residues" evidence="4">
    <location>
        <begin position="834"/>
        <end position="843"/>
    </location>
</feature>
<evidence type="ECO:0000256" key="3">
    <source>
        <dbReference type="ARBA" id="ARBA00023242"/>
    </source>
</evidence>
<feature type="region of interest" description="Disordered" evidence="4">
    <location>
        <begin position="375"/>
        <end position="395"/>
    </location>
</feature>
<gene>
    <name evidence="5" type="primary">HIR3_1</name>
    <name evidence="5" type="ORF">K7432_014721</name>
</gene>
<evidence type="ECO:0000313" key="5">
    <source>
        <dbReference type="EMBL" id="KAK9760847.1"/>
    </source>
</evidence>
<evidence type="ECO:0000256" key="1">
    <source>
        <dbReference type="ARBA" id="ARBA00004123"/>
    </source>
</evidence>
<feature type="compositionally biased region" description="Basic residues" evidence="4">
    <location>
        <begin position="375"/>
        <end position="389"/>
    </location>
</feature>
<protein>
    <submittedName>
        <fullName evidence="5">Histone transcription regulator 3</fullName>
    </submittedName>
</protein>
<dbReference type="Proteomes" id="UP001479436">
    <property type="component" value="Unassembled WGS sequence"/>
</dbReference>
<keyword evidence="3" id="KW-0539">Nucleus</keyword>
<dbReference type="PANTHER" id="PTHR15502">
    <property type="entry name" value="CALCINEURIN-BINDING PROTEIN CABIN 1-RELATED"/>
    <property type="match status" value="1"/>
</dbReference>
<reference evidence="5 6" key="1">
    <citation type="submission" date="2023-04" db="EMBL/GenBank/DDBJ databases">
        <title>Genome of Basidiobolus ranarum AG-B5.</title>
        <authorList>
            <person name="Stajich J.E."/>
            <person name="Carter-House D."/>
            <person name="Gryganskyi A."/>
        </authorList>
    </citation>
    <scope>NUCLEOTIDE SEQUENCE [LARGE SCALE GENOMIC DNA]</scope>
    <source>
        <strain evidence="5 6">AG-B5</strain>
    </source>
</reference>
<feature type="region of interest" description="Disordered" evidence="4">
    <location>
        <begin position="834"/>
        <end position="855"/>
    </location>
</feature>
<comment type="subcellular location">
    <subcellularLocation>
        <location evidence="1">Nucleus</location>
    </subcellularLocation>
</comment>
<comment type="similarity">
    <text evidence="2">Belongs to the HIR3 family.</text>
</comment>
<feature type="region of interest" description="Disordered" evidence="4">
    <location>
        <begin position="1107"/>
        <end position="1144"/>
    </location>
</feature>
<evidence type="ECO:0000256" key="2">
    <source>
        <dbReference type="ARBA" id="ARBA00007335"/>
    </source>
</evidence>
<dbReference type="SUPFAM" id="SSF48452">
    <property type="entry name" value="TPR-like"/>
    <property type="match status" value="1"/>
</dbReference>